<dbReference type="Proteomes" id="UP001629059">
    <property type="component" value="Unassembled WGS sequence"/>
</dbReference>
<keyword evidence="2" id="KW-1185">Reference proteome</keyword>
<dbReference type="EMBL" id="JBELQB010000005">
    <property type="protein sequence ID" value="MFL9837557.1"/>
    <property type="molecule type" value="Genomic_DNA"/>
</dbReference>
<sequence>MEFLHITDENEEKISINLNQIILVREVDDRQVDIVTAVGTFRHIANIYDFTEFLEKKGNNLIPKKK</sequence>
<comment type="caution">
    <text evidence="1">The sequence shown here is derived from an EMBL/GenBank/DDBJ whole genome shotgun (WGS) entry which is preliminary data.</text>
</comment>
<dbReference type="RefSeq" id="WP_330442982.1">
    <property type="nucleotide sequence ID" value="NZ_JBELQB010000005.1"/>
</dbReference>
<gene>
    <name evidence="1" type="ORF">ABS768_08615</name>
</gene>
<reference evidence="1 2" key="1">
    <citation type="submission" date="2024-06" db="EMBL/GenBank/DDBJ databases">
        <authorList>
            <person name="Kaempfer P."/>
            <person name="Viver T."/>
        </authorList>
    </citation>
    <scope>NUCLEOTIDE SEQUENCE [LARGE SCALE GENOMIC DNA]</scope>
    <source>
        <strain evidence="1 2">ST-75</strain>
    </source>
</reference>
<proteinExistence type="predicted"/>
<protein>
    <submittedName>
        <fullName evidence="1">Uncharacterized protein</fullName>
    </submittedName>
</protein>
<accession>A0ABW8YCT8</accession>
<evidence type="ECO:0000313" key="1">
    <source>
        <dbReference type="EMBL" id="MFL9837557.1"/>
    </source>
</evidence>
<evidence type="ECO:0000313" key="2">
    <source>
        <dbReference type="Proteomes" id="UP001629059"/>
    </source>
</evidence>
<organism evidence="1 2">
    <name type="scientific">Flavobacterium rhizophilum</name>
    <dbReference type="NCBI Taxonomy" id="3163296"/>
    <lineage>
        <taxon>Bacteria</taxon>
        <taxon>Pseudomonadati</taxon>
        <taxon>Bacteroidota</taxon>
        <taxon>Flavobacteriia</taxon>
        <taxon>Flavobacteriales</taxon>
        <taxon>Flavobacteriaceae</taxon>
        <taxon>Flavobacterium</taxon>
    </lineage>
</organism>
<name>A0ABW8YCT8_9FLAO</name>